<sequence>MSAPLDEASTWLVTADQPIREVDGLDFERCAHLHNAILRHAWLASRGTLDGFAEQTQTYWERYGDRFSEDVDALHPSMVAYLKHALAHPFNAKGTAFFIHLRDIWGPPGCFEYAPNDSDDEGDHATNEEEKRFIVLYCSDTEFGSHWLGLIYDQTKHVAMMKWQIVGPLNAHRGRKLEVILTRYIELIKRDKIIALPANVSRGERWRGYDDTSTESDIVPRDPRTNARRTTENLDPWTCASYCAADVTETVEIWNEYVRQVEFMRTFRRRKEPPRPSVYTEETLELSGIPHGFAYEFLKSAIRPNFKYMLPGLWLLPPKAFANQPWKDMTEKNNSLYRPRDEWDTPWGEEGDIFPIQLLTNGRSHEPENKYHWCLWRYSEEKPPVPQGLYFDYCSPSRNLAFETNCVFELDKDSAWKGLGGPGNIYSDTKMSLAQFRDEDDFDFAEYRNLELKCILKYALSMVVRGRWGVTEDGVEYRPGDRADRETPLTYMDAGNVA</sequence>
<evidence type="ECO:0000313" key="2">
    <source>
        <dbReference type="Proteomes" id="UP000308133"/>
    </source>
</evidence>
<gene>
    <name evidence="1" type="ORF">C1H76_3025</name>
</gene>
<organism evidence="1 2">
    <name type="scientific">Elsinoe australis</name>
    <dbReference type="NCBI Taxonomy" id="40998"/>
    <lineage>
        <taxon>Eukaryota</taxon>
        <taxon>Fungi</taxon>
        <taxon>Dikarya</taxon>
        <taxon>Ascomycota</taxon>
        <taxon>Pezizomycotina</taxon>
        <taxon>Dothideomycetes</taxon>
        <taxon>Dothideomycetidae</taxon>
        <taxon>Myriangiales</taxon>
        <taxon>Elsinoaceae</taxon>
        <taxon>Elsinoe</taxon>
    </lineage>
</organism>
<accession>A0A4U7B6C2</accession>
<proteinExistence type="predicted"/>
<protein>
    <submittedName>
        <fullName evidence="1">Uncharacterized protein</fullName>
    </submittedName>
</protein>
<name>A0A4U7B6C2_9PEZI</name>
<dbReference type="AlphaFoldDB" id="A0A4U7B6C2"/>
<dbReference type="EMBL" id="PTQR01000038">
    <property type="protein sequence ID" value="TKX24850.1"/>
    <property type="molecule type" value="Genomic_DNA"/>
</dbReference>
<evidence type="ECO:0000313" key="1">
    <source>
        <dbReference type="EMBL" id="TKX24850.1"/>
    </source>
</evidence>
<reference evidence="1 2" key="1">
    <citation type="submission" date="2018-02" db="EMBL/GenBank/DDBJ databases">
        <title>Draft genome sequences of Elsinoe sp., causing black scab on jojoba.</title>
        <authorList>
            <person name="Stodart B."/>
            <person name="Jeffress S."/>
            <person name="Ash G."/>
            <person name="Arun Chinnappa K."/>
        </authorList>
    </citation>
    <scope>NUCLEOTIDE SEQUENCE [LARGE SCALE GENOMIC DNA]</scope>
    <source>
        <strain evidence="1 2">Hillstone_2</strain>
    </source>
</reference>
<comment type="caution">
    <text evidence="1">The sequence shown here is derived from an EMBL/GenBank/DDBJ whole genome shotgun (WGS) entry which is preliminary data.</text>
</comment>
<dbReference type="Proteomes" id="UP000308133">
    <property type="component" value="Unassembled WGS sequence"/>
</dbReference>